<reference evidence="2 3" key="1">
    <citation type="submission" date="2019-02" db="EMBL/GenBank/DDBJ databases">
        <title>Sequencing the genomes of 1000 actinobacteria strains.</title>
        <authorList>
            <person name="Klenk H.-P."/>
        </authorList>
    </citation>
    <scope>NUCLEOTIDE SEQUENCE [LARGE SCALE GENOMIC DNA]</scope>
    <source>
        <strain evidence="2 3">DSM 44509</strain>
    </source>
</reference>
<evidence type="ECO:0000313" key="3">
    <source>
        <dbReference type="Proteomes" id="UP000292507"/>
    </source>
</evidence>
<proteinExistence type="predicted"/>
<dbReference type="AlphaFoldDB" id="A0A4Q7Y8K9"/>
<dbReference type="Proteomes" id="UP000292507">
    <property type="component" value="Unassembled WGS sequence"/>
</dbReference>
<dbReference type="RefSeq" id="WP_104526809.1">
    <property type="nucleotide sequence ID" value="NZ_POQT01000002.1"/>
</dbReference>
<dbReference type="GO" id="GO:0020037">
    <property type="term" value="F:heme binding"/>
    <property type="evidence" value="ECO:0007669"/>
    <property type="project" value="InterPro"/>
</dbReference>
<organism evidence="2 3">
    <name type="scientific">Blastococcus saxobsidens</name>
    <dbReference type="NCBI Taxonomy" id="138336"/>
    <lineage>
        <taxon>Bacteria</taxon>
        <taxon>Bacillati</taxon>
        <taxon>Actinomycetota</taxon>
        <taxon>Actinomycetes</taxon>
        <taxon>Geodermatophilales</taxon>
        <taxon>Geodermatophilaceae</taxon>
        <taxon>Blastococcus</taxon>
    </lineage>
</organism>
<evidence type="ECO:0000256" key="1">
    <source>
        <dbReference type="SAM" id="MobiDB-lite"/>
    </source>
</evidence>
<dbReference type="SUPFAM" id="SSF56634">
    <property type="entry name" value="Heme-dependent catalase-like"/>
    <property type="match status" value="1"/>
</dbReference>
<dbReference type="InterPro" id="IPR020835">
    <property type="entry name" value="Catalase_sf"/>
</dbReference>
<gene>
    <name evidence="2" type="ORF">BKA19_3154</name>
</gene>
<accession>A0A4Q7Y8K9</accession>
<evidence type="ECO:0000313" key="2">
    <source>
        <dbReference type="EMBL" id="RZU33427.1"/>
    </source>
</evidence>
<protein>
    <recommendedName>
        <fullName evidence="4">Phosphodiesterase</fullName>
    </recommendedName>
</protein>
<dbReference type="OrthoDB" id="3368165at2"/>
<evidence type="ECO:0008006" key="4">
    <source>
        <dbReference type="Google" id="ProtNLM"/>
    </source>
</evidence>
<keyword evidence="3" id="KW-1185">Reference proteome</keyword>
<name>A0A4Q7Y8K9_9ACTN</name>
<feature type="region of interest" description="Disordered" evidence="1">
    <location>
        <begin position="204"/>
        <end position="228"/>
    </location>
</feature>
<comment type="caution">
    <text evidence="2">The sequence shown here is derived from an EMBL/GenBank/DDBJ whole genome shotgun (WGS) entry which is preliminary data.</text>
</comment>
<sequence length="228" mass="23552">MADLAELAGRAVAVPLGAVARWRGGRPMHPRGAVFDAVLERHGATPGLGVPWLDEVRTEPVVVRLSRGAGLPAPLPDVLGLAIRLGSDDAPVDLLLSSTGRGAWGRLVPLPRIGAEVTYGSIMAYSSAAGPIRIAALPATSGGSSDPGPVAGAASDRVLAFTLAAAVGRGAWRPFARLYSTAAQDRLDTAMRFDAVRNAPPGLVPDGPLARFREPSYATARRSGARGR</sequence>
<dbReference type="EMBL" id="SHKV01000001">
    <property type="protein sequence ID" value="RZU33427.1"/>
    <property type="molecule type" value="Genomic_DNA"/>
</dbReference>